<organism evidence="1 2">
    <name type="scientific">Lactococcus lactis subsp. lactis</name>
    <name type="common">Streptococcus lactis</name>
    <dbReference type="NCBI Taxonomy" id="1360"/>
    <lineage>
        <taxon>Bacteria</taxon>
        <taxon>Bacillati</taxon>
        <taxon>Bacillota</taxon>
        <taxon>Bacilli</taxon>
        <taxon>Lactobacillales</taxon>
        <taxon>Streptococcaceae</taxon>
        <taxon>Lactococcus</taxon>
    </lineage>
</organism>
<dbReference type="AlphaFoldDB" id="A0A0V8D179"/>
<dbReference type="RefSeq" id="WP_058210174.1">
    <property type="nucleotide sequence ID" value="NZ_LKLP01000094.1"/>
</dbReference>
<evidence type="ECO:0000313" key="2">
    <source>
        <dbReference type="Proteomes" id="UP000054230"/>
    </source>
</evidence>
<proteinExistence type="predicted"/>
<dbReference type="Proteomes" id="UP000054230">
    <property type="component" value="Unassembled WGS sequence"/>
</dbReference>
<evidence type="ECO:0000313" key="1">
    <source>
        <dbReference type="EMBL" id="KSU07157.1"/>
    </source>
</evidence>
<comment type="caution">
    <text evidence="1">The sequence shown here is derived from an EMBL/GenBank/DDBJ whole genome shotgun (WGS) entry which is preliminary data.</text>
</comment>
<dbReference type="EMBL" id="LKLP01000094">
    <property type="protein sequence ID" value="KSU07157.1"/>
    <property type="molecule type" value="Genomic_DNA"/>
</dbReference>
<reference evidence="2" key="1">
    <citation type="submission" date="2015-10" db="EMBL/GenBank/DDBJ databases">
        <title>Draft Genome Sequences of 11 Lactococcus lactis subspecies cremoris strains.</title>
        <authorList>
            <person name="Wels M."/>
            <person name="Backus L."/>
            <person name="Boekhorst J."/>
            <person name="Dijkstra A."/>
            <person name="Beerthuizen M."/>
            <person name="Kelly W."/>
            <person name="Siezen R."/>
            <person name="Bachmann H."/>
            <person name="Van Hijum S."/>
        </authorList>
    </citation>
    <scope>NUCLEOTIDE SEQUENCE [LARGE SCALE GENOMIC DNA]</scope>
    <source>
        <strain evidence="2">LMG8520</strain>
    </source>
</reference>
<protein>
    <submittedName>
        <fullName evidence="1">Phage protein</fullName>
    </submittedName>
</protein>
<sequence>MKDMLNELMEELATDSEIKAIQEEEGFKSYIRRDELAKDKTSITVIPSGPPESAGFASNDSLAKHFVYQVSIEAAEREIPKTLQRKVENILKSKGFYQMPGGVDEYFPTTQRYVDARFYQGNSSLNDDY</sequence>
<accession>A0A0V8D179</accession>
<gene>
    <name evidence="1" type="ORF">LMG8520_1973</name>
</gene>
<dbReference type="PATRIC" id="fig|1360.106.peg.1419"/>
<name>A0A0V8D179_LACLL</name>